<dbReference type="Pfam" id="PF11938">
    <property type="entry name" value="DUF3456"/>
    <property type="match status" value="1"/>
</dbReference>
<dbReference type="InterPro" id="IPR021852">
    <property type="entry name" value="DUF3456"/>
</dbReference>
<accession>A0A0M3J8E3</accession>
<organism evidence="5">
    <name type="scientific">Anisakis simplex</name>
    <name type="common">Herring worm</name>
    <dbReference type="NCBI Taxonomy" id="6269"/>
    <lineage>
        <taxon>Eukaryota</taxon>
        <taxon>Metazoa</taxon>
        <taxon>Ecdysozoa</taxon>
        <taxon>Nematoda</taxon>
        <taxon>Chromadorea</taxon>
        <taxon>Rhabditida</taxon>
        <taxon>Spirurina</taxon>
        <taxon>Ascaridomorpha</taxon>
        <taxon>Ascaridoidea</taxon>
        <taxon>Anisakidae</taxon>
        <taxon>Anisakis</taxon>
        <taxon>Anisakis simplex complex</taxon>
    </lineage>
</organism>
<dbReference type="EMBL" id="UYRR01005875">
    <property type="protein sequence ID" value="VDK22085.1"/>
    <property type="molecule type" value="Genomic_DNA"/>
</dbReference>
<evidence type="ECO:0000256" key="1">
    <source>
        <dbReference type="SAM" id="SignalP"/>
    </source>
</evidence>
<dbReference type="Proteomes" id="UP000267096">
    <property type="component" value="Unassembled WGS sequence"/>
</dbReference>
<gene>
    <name evidence="3" type="ORF">ASIM_LOCUS3676</name>
</gene>
<reference evidence="3 4" key="2">
    <citation type="submission" date="2018-11" db="EMBL/GenBank/DDBJ databases">
        <authorList>
            <consortium name="Pathogen Informatics"/>
        </authorList>
    </citation>
    <scope>NUCLEOTIDE SEQUENCE [LARGE SCALE GENOMIC DNA]</scope>
</reference>
<feature type="chain" id="PRO_5043120802" evidence="1">
    <location>
        <begin position="20"/>
        <end position="88"/>
    </location>
</feature>
<dbReference type="WBParaSite" id="ASIM_0000384601-mRNA-1">
    <property type="protein sequence ID" value="ASIM_0000384601-mRNA-1"/>
    <property type="gene ID" value="ASIM_0000384601"/>
</dbReference>
<feature type="domain" description="DUF3456" evidence="2">
    <location>
        <begin position="27"/>
        <end position="67"/>
    </location>
</feature>
<sequence length="88" mass="9686">MYACGLIVVIIWYFDSSYAVSQSSLACGACSLIINELEAGIASVDSGKKIQIGSFRVDPKGDQNGLNEVCYHYFILITVLFYHLQINS</sequence>
<feature type="signal peptide" evidence="1">
    <location>
        <begin position="1"/>
        <end position="19"/>
    </location>
</feature>
<evidence type="ECO:0000313" key="3">
    <source>
        <dbReference type="EMBL" id="VDK22085.1"/>
    </source>
</evidence>
<proteinExistence type="predicted"/>
<name>A0A0M3J8E3_ANISI</name>
<evidence type="ECO:0000313" key="4">
    <source>
        <dbReference type="Proteomes" id="UP000267096"/>
    </source>
</evidence>
<dbReference type="OrthoDB" id="192915at2759"/>
<protein>
    <submittedName>
        <fullName evidence="5">DUF3456 domain-containing protein</fullName>
    </submittedName>
</protein>
<reference evidence="5" key="1">
    <citation type="submission" date="2017-02" db="UniProtKB">
        <authorList>
            <consortium name="WormBaseParasite"/>
        </authorList>
    </citation>
    <scope>IDENTIFICATION</scope>
</reference>
<keyword evidence="1" id="KW-0732">Signal</keyword>
<evidence type="ECO:0000313" key="5">
    <source>
        <dbReference type="WBParaSite" id="ASIM_0000384601-mRNA-1"/>
    </source>
</evidence>
<dbReference type="AlphaFoldDB" id="A0A0M3J8E3"/>
<evidence type="ECO:0000259" key="2">
    <source>
        <dbReference type="Pfam" id="PF11938"/>
    </source>
</evidence>
<keyword evidence="4" id="KW-1185">Reference proteome</keyword>